<sequence>MKRYMKFFTGIVFWGILLVCSACTDEYEANNGGMKECCEGVPFTVRAIVADFEELSNAGKSSTRTSVRDEHFKMEFVDGDSIGVFAIKDGAIMDNIDNAKLVYNMSSGSWNPVGNGTLYWYDGVSYVAYYPYRKNITIDLSKGMDGAIASLTGNEKLQPAKDQSTTEKHIVSDLLVATGVPAIDNSSGIILNLLFQHQFALLVLQPQVYVGCFAPEKAGFVYHRESRVLGTDSAAINVSLNGITPYQIDSLKYCAIVPPQANARVTGNYMTTDGRDDTNIKINYSGSSISFTSGKCYTLKVISPVPGKGSIERKLYPGDFVFQNEIDKRIEVHPGNGKLEEDGKIYDYENAIGMVITCDPERMTDERCNKKGWNHAYVMMLDSLKEGNWGPMDLIEADIDTISIADVKSKHDFSRIKNNMNGYSETLQMLANHEGDASFVSDCRAFYLVKTYNNSNKVPDGIERSPWFLPSIGQWFDVLVNICGKSPENFRHNTGNGLQDEKWGLETLDKLKGQLSKVGKSLPQFNVNHRLGFSCSSQYDKDRNWMLLWHIDDPLYKWERVCLQGYNKTSVWHVRPFFAF</sequence>
<evidence type="ECO:0000313" key="2">
    <source>
        <dbReference type="EMBL" id="CUO34830.1"/>
    </source>
</evidence>
<dbReference type="InterPro" id="IPR025049">
    <property type="entry name" value="Mfa-like_1"/>
</dbReference>
<dbReference type="Proteomes" id="UP000095419">
    <property type="component" value="Unassembled WGS sequence"/>
</dbReference>
<keyword evidence="1" id="KW-0732">Signal</keyword>
<dbReference type="RefSeq" id="WP_044468771.1">
    <property type="nucleotide sequence ID" value="NZ_CALNHV010000021.1"/>
</dbReference>
<gene>
    <name evidence="2" type="ORF">ERS417307_01470</name>
</gene>
<reference evidence="2 3" key="1">
    <citation type="submission" date="2015-09" db="EMBL/GenBank/DDBJ databases">
        <authorList>
            <consortium name="Pathogen Informatics"/>
        </authorList>
    </citation>
    <scope>NUCLEOTIDE SEQUENCE [LARGE SCALE GENOMIC DNA]</scope>
    <source>
        <strain evidence="2 3">2789STDY5608791</strain>
    </source>
</reference>
<evidence type="ECO:0000313" key="3">
    <source>
        <dbReference type="Proteomes" id="UP000095419"/>
    </source>
</evidence>
<protein>
    <recommendedName>
        <fullName evidence="4">Fimbrillin family protein</fullName>
    </recommendedName>
</protein>
<dbReference type="EMBL" id="CYZF01000004">
    <property type="protein sequence ID" value="CUO34830.1"/>
    <property type="molecule type" value="Genomic_DNA"/>
</dbReference>
<evidence type="ECO:0008006" key="4">
    <source>
        <dbReference type="Google" id="ProtNLM"/>
    </source>
</evidence>
<dbReference type="InterPro" id="IPR042278">
    <property type="entry name" value="Mfa-like_1_N"/>
</dbReference>
<evidence type="ECO:0000256" key="1">
    <source>
        <dbReference type="SAM" id="SignalP"/>
    </source>
</evidence>
<organism evidence="2 3">
    <name type="scientific">Bacteroides uniformis</name>
    <dbReference type="NCBI Taxonomy" id="820"/>
    <lineage>
        <taxon>Bacteria</taxon>
        <taxon>Pseudomonadati</taxon>
        <taxon>Bacteroidota</taxon>
        <taxon>Bacteroidia</taxon>
        <taxon>Bacteroidales</taxon>
        <taxon>Bacteroidaceae</taxon>
        <taxon>Bacteroides</taxon>
    </lineage>
</organism>
<dbReference type="AlphaFoldDB" id="A0A174EFV8"/>
<name>A0A174EFV8_BACUN</name>
<dbReference type="Pfam" id="PF13149">
    <property type="entry name" value="Mfa_like_1"/>
    <property type="match status" value="1"/>
</dbReference>
<accession>A0A174EFV8</accession>
<dbReference type="Gene3D" id="2.60.40.3570">
    <property type="match status" value="1"/>
</dbReference>
<dbReference type="CDD" id="cd13120">
    <property type="entry name" value="BF2867_like_N"/>
    <property type="match status" value="1"/>
</dbReference>
<feature type="signal peptide" evidence="1">
    <location>
        <begin position="1"/>
        <end position="24"/>
    </location>
</feature>
<dbReference type="Gene3D" id="2.60.40.2620">
    <property type="entry name" value="Fimbrillin-like"/>
    <property type="match status" value="1"/>
</dbReference>
<feature type="chain" id="PRO_5008020697" description="Fimbrillin family protein" evidence="1">
    <location>
        <begin position="25"/>
        <end position="580"/>
    </location>
</feature>
<proteinExistence type="predicted"/>